<evidence type="ECO:0000313" key="2">
    <source>
        <dbReference type="Proteomes" id="UP000246464"/>
    </source>
</evidence>
<proteinExistence type="predicted"/>
<evidence type="ECO:0000313" key="1">
    <source>
        <dbReference type="EMBL" id="AWP15377.1"/>
    </source>
</evidence>
<accession>A0A2U9CFV4</accession>
<protein>
    <submittedName>
        <fullName evidence="1">Uncharacterized protein</fullName>
    </submittedName>
</protein>
<reference evidence="1 2" key="1">
    <citation type="submission" date="2017-12" db="EMBL/GenBank/DDBJ databases">
        <title>Integrating genomic resources of turbot (Scophthalmus maximus) in depth evaluation of genetic and physical mapping variation across individuals.</title>
        <authorList>
            <person name="Martinez P."/>
        </authorList>
    </citation>
    <scope>NUCLEOTIDE SEQUENCE [LARGE SCALE GENOMIC DNA]</scope>
</reference>
<name>A0A2U9CFV4_SCOMX</name>
<sequence>MLQRTNTDAELRSAELTLFFEDSGFISLRRSSAPRRSAPATIIPLGCGKLVNPRPAIGHGEARDSDVA</sequence>
<dbReference type="Proteomes" id="UP000246464">
    <property type="component" value="Chromosome 16"/>
</dbReference>
<dbReference type="EMBL" id="CP026258">
    <property type="protein sequence ID" value="AWP15377.1"/>
    <property type="molecule type" value="Genomic_DNA"/>
</dbReference>
<dbReference type="AlphaFoldDB" id="A0A2U9CFV4"/>
<organism evidence="1 2">
    <name type="scientific">Scophthalmus maximus</name>
    <name type="common">Turbot</name>
    <name type="synonym">Psetta maxima</name>
    <dbReference type="NCBI Taxonomy" id="52904"/>
    <lineage>
        <taxon>Eukaryota</taxon>
        <taxon>Metazoa</taxon>
        <taxon>Chordata</taxon>
        <taxon>Craniata</taxon>
        <taxon>Vertebrata</taxon>
        <taxon>Euteleostomi</taxon>
        <taxon>Actinopterygii</taxon>
        <taxon>Neopterygii</taxon>
        <taxon>Teleostei</taxon>
        <taxon>Neoteleostei</taxon>
        <taxon>Acanthomorphata</taxon>
        <taxon>Carangaria</taxon>
        <taxon>Pleuronectiformes</taxon>
        <taxon>Pleuronectoidei</taxon>
        <taxon>Scophthalmidae</taxon>
        <taxon>Scophthalmus</taxon>
    </lineage>
</organism>
<gene>
    <name evidence="1" type="ORF">SMAX5B_013902</name>
</gene>
<keyword evidence="2" id="KW-1185">Reference proteome</keyword>